<organism evidence="6">
    <name type="scientific">Magallana gigas</name>
    <name type="common">Pacific oyster</name>
    <name type="synonym">Crassostrea gigas</name>
    <dbReference type="NCBI Taxonomy" id="29159"/>
    <lineage>
        <taxon>Eukaryota</taxon>
        <taxon>Metazoa</taxon>
        <taxon>Spiralia</taxon>
        <taxon>Lophotrochozoa</taxon>
        <taxon>Mollusca</taxon>
        <taxon>Bivalvia</taxon>
        <taxon>Autobranchia</taxon>
        <taxon>Pteriomorphia</taxon>
        <taxon>Ostreida</taxon>
        <taxon>Ostreoidea</taxon>
        <taxon>Ostreidae</taxon>
        <taxon>Magallana</taxon>
    </lineage>
</organism>
<dbReference type="PANTHER" id="PTHR24064">
    <property type="entry name" value="SOLUTE CARRIER FAMILY 22 MEMBER"/>
    <property type="match status" value="1"/>
</dbReference>
<evidence type="ECO:0000259" key="5">
    <source>
        <dbReference type="PROSITE" id="PS50850"/>
    </source>
</evidence>
<keyword evidence="3" id="KW-1133">Transmembrane helix</keyword>
<dbReference type="PROSITE" id="PS50850">
    <property type="entry name" value="MFS"/>
    <property type="match status" value="1"/>
</dbReference>
<reference evidence="6" key="1">
    <citation type="journal article" date="2012" name="Nature">
        <title>The oyster genome reveals stress adaptation and complexity of shell formation.</title>
        <authorList>
            <person name="Zhang G."/>
            <person name="Fang X."/>
            <person name="Guo X."/>
            <person name="Li L."/>
            <person name="Luo R."/>
            <person name="Xu F."/>
            <person name="Yang P."/>
            <person name="Zhang L."/>
            <person name="Wang X."/>
            <person name="Qi H."/>
            <person name="Xiong Z."/>
            <person name="Que H."/>
            <person name="Xie Y."/>
            <person name="Holland P.W."/>
            <person name="Paps J."/>
            <person name="Zhu Y."/>
            <person name="Wu F."/>
            <person name="Chen Y."/>
            <person name="Wang J."/>
            <person name="Peng C."/>
            <person name="Meng J."/>
            <person name="Yang L."/>
            <person name="Liu J."/>
            <person name="Wen B."/>
            <person name="Zhang N."/>
            <person name="Huang Z."/>
            <person name="Zhu Q."/>
            <person name="Feng Y."/>
            <person name="Mount A."/>
            <person name="Hedgecock D."/>
            <person name="Xu Z."/>
            <person name="Liu Y."/>
            <person name="Domazet-Loso T."/>
            <person name="Du Y."/>
            <person name="Sun X."/>
            <person name="Zhang S."/>
            <person name="Liu B."/>
            <person name="Cheng P."/>
            <person name="Jiang X."/>
            <person name="Li J."/>
            <person name="Fan D."/>
            <person name="Wang W."/>
            <person name="Fu W."/>
            <person name="Wang T."/>
            <person name="Wang B."/>
            <person name="Zhang J."/>
            <person name="Peng Z."/>
            <person name="Li Y."/>
            <person name="Li N."/>
            <person name="Wang J."/>
            <person name="Chen M."/>
            <person name="He Y."/>
            <person name="Tan F."/>
            <person name="Song X."/>
            <person name="Zheng Q."/>
            <person name="Huang R."/>
            <person name="Yang H."/>
            <person name="Du X."/>
            <person name="Chen L."/>
            <person name="Yang M."/>
            <person name="Gaffney P.M."/>
            <person name="Wang S."/>
            <person name="Luo L."/>
            <person name="She Z."/>
            <person name="Ming Y."/>
            <person name="Huang W."/>
            <person name="Zhang S."/>
            <person name="Huang B."/>
            <person name="Zhang Y."/>
            <person name="Qu T."/>
            <person name="Ni P."/>
            <person name="Miao G."/>
            <person name="Wang J."/>
            <person name="Wang Q."/>
            <person name="Steinberg C.E."/>
            <person name="Wang H."/>
            <person name="Li N."/>
            <person name="Qian L."/>
            <person name="Zhang G."/>
            <person name="Li Y."/>
            <person name="Yang H."/>
            <person name="Liu X."/>
            <person name="Wang J."/>
            <person name="Yin Y."/>
            <person name="Wang J."/>
        </authorList>
    </citation>
    <scope>NUCLEOTIDE SEQUENCE [LARGE SCALE GENOMIC DNA]</scope>
    <source>
        <strain evidence="6">05x7-T-G4-1.051#20</strain>
    </source>
</reference>
<dbReference type="Gene3D" id="1.20.1250.20">
    <property type="entry name" value="MFS general substrate transporter like domains"/>
    <property type="match status" value="1"/>
</dbReference>
<dbReference type="InterPro" id="IPR020846">
    <property type="entry name" value="MFS_dom"/>
</dbReference>
<evidence type="ECO:0000256" key="1">
    <source>
        <dbReference type="ARBA" id="ARBA00004141"/>
    </source>
</evidence>
<dbReference type="OrthoDB" id="2261376at2759"/>
<evidence type="ECO:0000256" key="4">
    <source>
        <dbReference type="ARBA" id="ARBA00023136"/>
    </source>
</evidence>
<dbReference type="AlphaFoldDB" id="K1QYR5"/>
<dbReference type="InParanoid" id="K1QYR5"/>
<evidence type="ECO:0000256" key="2">
    <source>
        <dbReference type="ARBA" id="ARBA00022692"/>
    </source>
</evidence>
<dbReference type="InterPro" id="IPR005828">
    <property type="entry name" value="MFS_sugar_transport-like"/>
</dbReference>
<protein>
    <submittedName>
        <fullName evidence="6">Solute carrier family 22 member 6-A</fullName>
    </submittedName>
</protein>
<keyword evidence="4" id="KW-0472">Membrane</keyword>
<accession>K1QYR5</accession>
<proteinExistence type="predicted"/>
<sequence>MYNYASKHHGFQYFQSSDYVTHGNKKIISTMKFQLDTLLETLGKPGKYQLGIFFLLACNYFPLVFNIVIMGFFGYSPKHSCVSDIYGQSGRNGSAVNGSLAPRLEACSSTYFLSGGINKTVTCANDPNSHWEFYTEEREATIVSEWSLVCESKYLSKLAATIYFCGVMVGGLLFGYLADKYGRKPVMLVTLYTPILIGLGTAFSNNYYLYVALRFFMGMFLQGLQTTSYVLVMEMFLPRYRGVAGAMLEVFWGIAVLLVAPIAYLLQNWRYMQLAISLPSILAIAYIWLTPESLRWMILQKKMEPAKALVQKITKFNGLPYPTEQMDAINSHNKISTEAARQFSFFDLLQTREMRKRSLILFYLWFAVAVAYYALLLNMTSLKGNRYLTFFISALVDMVAFIAVVFIVRKCQRRIPLLVFFVIGGVACIIAGIIPFILEDKNLRGKIVIACAIIGKFGASGVFSLTFLYTSELYPTVIRNIGMGSCAFWARLGGVVAPQILALGDLSHKSISVIIIGVITLVASILLLLLPETMATKLPDTIEEVEDKNGTDSIREDEENEDLMVQKEEQL</sequence>
<comment type="subcellular location">
    <subcellularLocation>
        <location evidence="1">Membrane</location>
        <topology evidence="1">Multi-pass membrane protein</topology>
    </subcellularLocation>
</comment>
<dbReference type="Pfam" id="PF00083">
    <property type="entry name" value="Sugar_tr"/>
    <property type="match status" value="1"/>
</dbReference>
<evidence type="ECO:0000313" key="6">
    <source>
        <dbReference type="EMBL" id="EKC42127.1"/>
    </source>
</evidence>
<dbReference type="EMBL" id="JH819050">
    <property type="protein sequence ID" value="EKC42127.1"/>
    <property type="molecule type" value="Genomic_DNA"/>
</dbReference>
<dbReference type="InterPro" id="IPR036259">
    <property type="entry name" value="MFS_trans_sf"/>
</dbReference>
<feature type="domain" description="Major facilitator superfamily (MFS) profile" evidence="5">
    <location>
        <begin position="52"/>
        <end position="535"/>
    </location>
</feature>
<name>K1QYR5_MAGGI</name>
<dbReference type="GO" id="GO:0016020">
    <property type="term" value="C:membrane"/>
    <property type="evidence" value="ECO:0007669"/>
    <property type="project" value="UniProtKB-SubCell"/>
</dbReference>
<dbReference type="HOGENOM" id="CLU_001265_33_4_1"/>
<keyword evidence="2" id="KW-0812">Transmembrane</keyword>
<dbReference type="CDD" id="cd17317">
    <property type="entry name" value="MFS_SLC22"/>
    <property type="match status" value="1"/>
</dbReference>
<evidence type="ECO:0000256" key="3">
    <source>
        <dbReference type="ARBA" id="ARBA00022989"/>
    </source>
</evidence>
<dbReference type="SUPFAM" id="SSF103473">
    <property type="entry name" value="MFS general substrate transporter"/>
    <property type="match status" value="1"/>
</dbReference>
<dbReference type="GO" id="GO:0022857">
    <property type="term" value="F:transmembrane transporter activity"/>
    <property type="evidence" value="ECO:0007669"/>
    <property type="project" value="InterPro"/>
</dbReference>
<gene>
    <name evidence="6" type="ORF">CGI_10024628</name>
</gene>